<comment type="caution">
    <text evidence="2">The sequence shown here is derived from an EMBL/GenBank/DDBJ whole genome shotgun (WGS) entry which is preliminary data.</text>
</comment>
<keyword evidence="1" id="KW-0812">Transmembrane</keyword>
<dbReference type="EMBL" id="MLCF01000136">
    <property type="protein sequence ID" value="OIV35673.1"/>
    <property type="molecule type" value="Genomic_DNA"/>
</dbReference>
<feature type="transmembrane region" description="Helical" evidence="1">
    <location>
        <begin position="20"/>
        <end position="42"/>
    </location>
</feature>
<protein>
    <recommendedName>
        <fullName evidence="4">Pilus assembly protein TadE</fullName>
    </recommendedName>
</protein>
<keyword evidence="3" id="KW-1185">Reference proteome</keyword>
<sequence length="135" mass="13165">MPGSERAAGGDAGFVTAEAAAVLPALVLLAAVLMWGIAVATAQLRCVDAAREGARSAARGDPPSVVATAVRAAGPRGAALRVRRGDDGLVRVRVTGRAPAFAGLGRVLTMPVAAEEAALDERIGGGGEGAVGGAG</sequence>
<dbReference type="NCBIfam" id="NF041390">
    <property type="entry name" value="TadE_Rv3655c"/>
    <property type="match status" value="1"/>
</dbReference>
<evidence type="ECO:0000313" key="3">
    <source>
        <dbReference type="Proteomes" id="UP000243342"/>
    </source>
</evidence>
<keyword evidence="1" id="KW-1133">Transmembrane helix</keyword>
<organism evidence="2 3">
    <name type="scientific">Mangrovactinospora gilvigrisea</name>
    <dbReference type="NCBI Taxonomy" id="1428644"/>
    <lineage>
        <taxon>Bacteria</taxon>
        <taxon>Bacillati</taxon>
        <taxon>Actinomycetota</taxon>
        <taxon>Actinomycetes</taxon>
        <taxon>Kitasatosporales</taxon>
        <taxon>Streptomycetaceae</taxon>
        <taxon>Mangrovactinospora</taxon>
    </lineage>
</organism>
<dbReference type="STRING" id="1428644.BIV57_20300"/>
<keyword evidence="1" id="KW-0472">Membrane</keyword>
<evidence type="ECO:0000256" key="1">
    <source>
        <dbReference type="SAM" id="Phobius"/>
    </source>
</evidence>
<gene>
    <name evidence="2" type="ORF">BIV57_20300</name>
</gene>
<dbReference type="Proteomes" id="UP000243342">
    <property type="component" value="Unassembled WGS sequence"/>
</dbReference>
<evidence type="ECO:0008006" key="4">
    <source>
        <dbReference type="Google" id="ProtNLM"/>
    </source>
</evidence>
<proteinExistence type="predicted"/>
<name>A0A1J7BQE8_9ACTN</name>
<evidence type="ECO:0000313" key="2">
    <source>
        <dbReference type="EMBL" id="OIV35673.1"/>
    </source>
</evidence>
<dbReference type="AlphaFoldDB" id="A0A1J7BQE8"/>
<dbReference type="InterPro" id="IPR049790">
    <property type="entry name" value="Rv3655c/TadE"/>
</dbReference>
<dbReference type="RefSeq" id="WP_071658364.1">
    <property type="nucleotide sequence ID" value="NZ_MLCF01000136.1"/>
</dbReference>
<reference evidence="2 3" key="1">
    <citation type="submission" date="2016-10" db="EMBL/GenBank/DDBJ databases">
        <title>Genome sequence of Streptomyces gilvigriseus MUSC 26.</title>
        <authorList>
            <person name="Lee L.-H."/>
            <person name="Ser H.-L."/>
        </authorList>
    </citation>
    <scope>NUCLEOTIDE SEQUENCE [LARGE SCALE GENOMIC DNA]</scope>
    <source>
        <strain evidence="2 3">MUSC 26</strain>
    </source>
</reference>
<accession>A0A1J7BQE8</accession>